<dbReference type="Pfam" id="PF13585">
    <property type="entry name" value="CHU_C"/>
    <property type="match status" value="1"/>
</dbReference>
<dbReference type="Proteomes" id="UP000186917">
    <property type="component" value="Unassembled WGS sequence"/>
</dbReference>
<dbReference type="InterPro" id="IPR022409">
    <property type="entry name" value="PKD/Chitinase_dom"/>
</dbReference>
<keyword evidence="4" id="KW-1185">Reference proteome</keyword>
<gene>
    <name evidence="3" type="ORF">SAMN05421788_101560</name>
</gene>
<dbReference type="EMBL" id="FTOR01000001">
    <property type="protein sequence ID" value="SIS67496.1"/>
    <property type="molecule type" value="Genomic_DNA"/>
</dbReference>
<feature type="domain" description="PKD" evidence="2">
    <location>
        <begin position="1155"/>
        <end position="1198"/>
    </location>
</feature>
<organism evidence="3 4">
    <name type="scientific">Filimonas lacunae</name>
    <dbReference type="NCBI Taxonomy" id="477680"/>
    <lineage>
        <taxon>Bacteria</taxon>
        <taxon>Pseudomonadati</taxon>
        <taxon>Bacteroidota</taxon>
        <taxon>Chitinophagia</taxon>
        <taxon>Chitinophagales</taxon>
        <taxon>Chitinophagaceae</taxon>
        <taxon>Filimonas</taxon>
    </lineage>
</organism>
<feature type="chain" id="PRO_5013088659" evidence="1">
    <location>
        <begin position="24"/>
        <end position="1378"/>
    </location>
</feature>
<sequence length="1378" mass="148214">MMVRWIKHIITVCTLLGTMNAAAQSISNKGKEFWAGFGHHVDMEPAIPLTVPEMILYFSAEENATVTVTVEGTAYKKVYSIPAGGVIASDLMPRGLTGNPSSDVDTRLYSKDVTYGGTNSQGIFTKKGIHITSDVPIVAYAHIYEGSSSAATMLLPVEAWGYSYTALTATQTAWKFTNDRFSWMYIVASQNDTKVRITPSVKLRNGSPANVPIDVTLQKGDIYQLMGGFADSLHIFDLNGTTVLSLANSSGTCVPAGVFLGSSGCHLQCGSFPGNWPTEENLMQQAFPEHAWGKRYLTVPTSIDTAPKQHNPNLFRIMVKDRNTVVKRNGVTLTGITTQGYYDFWSSTADYVEANQPVQVLQMMPSQGCCGYQGSGDPEMTYISPIEQGITRAGFYRNDKVYIDWNFLALTIPTKGLETLTIDGTRNFTHTYPHPNLAGYSVVVHRWRTTAPPRAPSQSVVKSDSAFTAVTYGIGQAESYAYNAGTYVNNLNGIAFIKNEYNTGDTASVFTCANTPVHLSVLMRYKPDKLTWKMSQLAGKVTPATDVVITAPVVKEEVVVKGVTYYRYELPGAYTFTVAGTYIVPLYSTQATVPNCDNTEKIQYEIVVKPAVQAAFSIVYDNCKASELITFTGDTLFNNGGRVQNWIWKFTGNAVNINATGQQVQQLFNAGDYQARMIGVDSNGCSVDTVKGFRLSTRPPTPAFSAVDGTNCEGALVRFTENVQDAGAKSWYWQIDGKDTLLTANGYRVDKVTGGYDTITVKHVVKYSATCESDTATGQVIIYAKPAVTFTTPSGCVPGDGMVYFTAASTVADGQGASAYYWSFDDTLATAANPNTSLLQSPSHKYASGGSYNVELKVTSQQGCVSDTVVALQLYLYPVVAYDASSVNVCQGPTPVSIATGTVTNNVAGTGYYKGIDISAPGMLTPLTQGTIRAWFIYTTTAGCTDSAYSDIVVKPSPQAIFDVTPQICKGDQASITDASTVSAGRIRTWKWSFGEGSTAQYTTNDPFDWTYNIPGSYTIKLVVVAASGCTDSVTHIVEVGAKPTPGFTLPAAVCLPGGEAVFANTTSVAAGAAVNYAWYFGDGATATDVTGRHVYAAAGSYTVKLVATSAGICKDSIQKTVASFYNKPVASFTINPVNICQSETVQWTNATTVAGSTIQAYAWDFGDGGKDSVRIPAKKYTKTGLFTITLNATSKEGCVSDPLQKQVQVFLQPVIDAGPDIAAQEQTTVQLQATANSNGLQFAWTPAAMVSNATILRPSVYLTDDVVLTLTATGDNNCTASDQVKILVQRPLVIPNIFTPNGDGINDTWIVKNLDLYPHASLQIFSRYGQKVFEASGLIKPWDGFSNGAPVQAGVYYYVIRLHNGDGPLSGSVTIIR</sequence>
<feature type="domain" description="PKD" evidence="2">
    <location>
        <begin position="803"/>
        <end position="863"/>
    </location>
</feature>
<evidence type="ECO:0000313" key="3">
    <source>
        <dbReference type="EMBL" id="SIS67496.1"/>
    </source>
</evidence>
<proteinExistence type="predicted"/>
<dbReference type="Pfam" id="PF17517">
    <property type="entry name" value="IgGFc_binding"/>
    <property type="match status" value="1"/>
</dbReference>
<dbReference type="STRING" id="477680.SAMN05421788_101560"/>
<feature type="domain" description="PKD" evidence="2">
    <location>
        <begin position="983"/>
        <end position="1045"/>
    </location>
</feature>
<dbReference type="OrthoDB" id="7794186at2"/>
<dbReference type="InterPro" id="IPR013783">
    <property type="entry name" value="Ig-like_fold"/>
</dbReference>
<dbReference type="PROSITE" id="PS50093">
    <property type="entry name" value="PKD"/>
    <property type="match status" value="4"/>
</dbReference>
<dbReference type="SUPFAM" id="SSF49299">
    <property type="entry name" value="PKD domain"/>
    <property type="match status" value="5"/>
</dbReference>
<name>A0A1N7L170_9BACT</name>
<keyword evidence="1" id="KW-0732">Signal</keyword>
<feature type="signal peptide" evidence="1">
    <location>
        <begin position="1"/>
        <end position="23"/>
    </location>
</feature>
<dbReference type="InterPro" id="IPR035234">
    <property type="entry name" value="IgGFc-bd_N"/>
</dbReference>
<dbReference type="Pfam" id="PF18911">
    <property type="entry name" value="PKD_4"/>
    <property type="match status" value="4"/>
</dbReference>
<feature type="domain" description="PKD" evidence="2">
    <location>
        <begin position="1067"/>
        <end position="1111"/>
    </location>
</feature>
<dbReference type="InterPro" id="IPR035986">
    <property type="entry name" value="PKD_dom_sf"/>
</dbReference>
<dbReference type="Gene3D" id="2.60.40.10">
    <property type="entry name" value="Immunoglobulins"/>
    <property type="match status" value="5"/>
</dbReference>
<accession>A0A1N7L170</accession>
<evidence type="ECO:0000259" key="2">
    <source>
        <dbReference type="PROSITE" id="PS50093"/>
    </source>
</evidence>
<dbReference type="NCBIfam" id="TIGR04131">
    <property type="entry name" value="Bac_Flav_CTERM"/>
    <property type="match status" value="1"/>
</dbReference>
<dbReference type="InterPro" id="IPR026341">
    <property type="entry name" value="T9SS_type_B"/>
</dbReference>
<dbReference type="PANTHER" id="PTHR46534:SF1">
    <property type="entry name" value="IGGFC-BINDING PROTEIN N-TERMINAL DOMAIN-CONTAINING PROTEIN"/>
    <property type="match status" value="1"/>
</dbReference>
<reference evidence="4" key="1">
    <citation type="submission" date="2017-01" db="EMBL/GenBank/DDBJ databases">
        <authorList>
            <person name="Varghese N."/>
            <person name="Submissions S."/>
        </authorList>
    </citation>
    <scope>NUCLEOTIDE SEQUENCE [LARGE SCALE GENOMIC DNA]</scope>
    <source>
        <strain evidence="4">DSM 21054</strain>
    </source>
</reference>
<dbReference type="PANTHER" id="PTHR46534">
    <property type="entry name" value="IGGFC_BINDING DOMAIN-CONTAINING PROTEIN"/>
    <property type="match status" value="1"/>
</dbReference>
<evidence type="ECO:0000256" key="1">
    <source>
        <dbReference type="SAM" id="SignalP"/>
    </source>
</evidence>
<dbReference type="InterPro" id="IPR000601">
    <property type="entry name" value="PKD_dom"/>
</dbReference>
<evidence type="ECO:0000313" key="4">
    <source>
        <dbReference type="Proteomes" id="UP000186917"/>
    </source>
</evidence>
<dbReference type="CDD" id="cd00146">
    <property type="entry name" value="PKD"/>
    <property type="match status" value="4"/>
</dbReference>
<dbReference type="SMART" id="SM00089">
    <property type="entry name" value="PKD"/>
    <property type="match status" value="5"/>
</dbReference>
<protein>
    <submittedName>
        <fullName evidence="3">Gliding motility-associated C-terminal domain-containing protein</fullName>
    </submittedName>
</protein>